<proteinExistence type="predicted"/>
<reference evidence="1 2" key="1">
    <citation type="submission" date="2010-12" db="EMBL/GenBank/DDBJ databases">
        <authorList>
            <person name="Muzny D."/>
            <person name="Qin X."/>
            <person name="Deng J."/>
            <person name="Jiang H."/>
            <person name="Liu Y."/>
            <person name="Qu J."/>
            <person name="Song X.-Z."/>
            <person name="Zhang L."/>
            <person name="Thornton R."/>
            <person name="Coyle M."/>
            <person name="Francisco L."/>
            <person name="Jackson L."/>
            <person name="Javaid M."/>
            <person name="Korchina V."/>
            <person name="Kovar C."/>
            <person name="Mata R."/>
            <person name="Mathew T."/>
            <person name="Ngo R."/>
            <person name="Nguyen L."/>
            <person name="Nguyen N."/>
            <person name="Okwuonu G."/>
            <person name="Ongeri F."/>
            <person name="Pham C."/>
            <person name="Simmons D."/>
            <person name="Wilczek-Boney K."/>
            <person name="Hale W."/>
            <person name="Jakkamsetti A."/>
            <person name="Pham P."/>
            <person name="Ruth R."/>
            <person name="San Lucas F."/>
            <person name="Warren J."/>
            <person name="Zhang J."/>
            <person name="Zhao Z."/>
            <person name="Zhou C."/>
            <person name="Zhu D."/>
            <person name="Lee S."/>
            <person name="Bess C."/>
            <person name="Blankenburg K."/>
            <person name="Forbes L."/>
            <person name="Fu Q."/>
            <person name="Gubbala S."/>
            <person name="Hirani K."/>
            <person name="Jayaseelan J.C."/>
            <person name="Lara F."/>
            <person name="Munidasa M."/>
            <person name="Palculict T."/>
            <person name="Patil S."/>
            <person name="Pu L.-L."/>
            <person name="Saada N."/>
            <person name="Tang L."/>
            <person name="Weissenberger G."/>
            <person name="Zhu Y."/>
            <person name="Hemphill L."/>
            <person name="Shang Y."/>
            <person name="Youmans B."/>
            <person name="Ayvaz T."/>
            <person name="Ross M."/>
            <person name="Santibanez J."/>
            <person name="Aqrawi P."/>
            <person name="Gross S."/>
            <person name="Joshi V."/>
            <person name="Fowler G."/>
            <person name="Nazareth L."/>
            <person name="Reid J."/>
            <person name="Worley K."/>
            <person name="Petrosino J."/>
            <person name="Highlander S."/>
            <person name="Gibbs R."/>
        </authorList>
    </citation>
    <scope>NUCLEOTIDE SEQUENCE [LARGE SCALE GENOMIC DNA]</scope>
    <source>
        <strain evidence="1 2">ATCC 33393</strain>
    </source>
</reference>
<protein>
    <submittedName>
        <fullName evidence="1">Uncharacterized protein</fullName>
    </submittedName>
</protein>
<dbReference type="EMBL" id="AEPS01000014">
    <property type="protein sequence ID" value="EFU66824.1"/>
    <property type="molecule type" value="Genomic_DNA"/>
</dbReference>
<sequence>MLPDFSIFARQILKSGKKTTKKSTALYDVPVFLIKCGRFYERFSIQLRALPCAS</sequence>
<comment type="caution">
    <text evidence="1">The sequence shown here is derived from an EMBL/GenBank/DDBJ whole genome shotgun (WGS) entry which is preliminary data.</text>
</comment>
<dbReference type="AlphaFoldDB" id="E6L021"/>
<organism evidence="1 2">
    <name type="scientific">Aggregatibacter segnis ATCC 33393</name>
    <dbReference type="NCBI Taxonomy" id="888057"/>
    <lineage>
        <taxon>Bacteria</taxon>
        <taxon>Pseudomonadati</taxon>
        <taxon>Pseudomonadota</taxon>
        <taxon>Gammaproteobacteria</taxon>
        <taxon>Pasteurellales</taxon>
        <taxon>Pasteurellaceae</taxon>
        <taxon>Aggregatibacter</taxon>
    </lineage>
</organism>
<keyword evidence="2" id="KW-1185">Reference proteome</keyword>
<accession>E6L021</accession>
<dbReference type="HOGENOM" id="CLU_3039688_0_0_6"/>
<evidence type="ECO:0000313" key="2">
    <source>
        <dbReference type="Proteomes" id="UP000032871"/>
    </source>
</evidence>
<dbReference type="Proteomes" id="UP000032871">
    <property type="component" value="Unassembled WGS sequence"/>
</dbReference>
<evidence type="ECO:0000313" key="1">
    <source>
        <dbReference type="EMBL" id="EFU66824.1"/>
    </source>
</evidence>
<gene>
    <name evidence="1" type="ORF">HMPREF9064_1753</name>
</gene>
<name>E6L021_9PAST</name>